<keyword evidence="7" id="KW-1185">Reference proteome</keyword>
<dbReference type="InterPro" id="IPR027417">
    <property type="entry name" value="P-loop_NTPase"/>
</dbReference>
<dbReference type="GO" id="GO:0003723">
    <property type="term" value="F:RNA binding"/>
    <property type="evidence" value="ECO:0007669"/>
    <property type="project" value="TreeGrafter"/>
</dbReference>
<sequence>MGTYSAQFALELVHAVETSSVTFISGYPDSNLGITIPFLLFKAGFTDYKTCPKRPPRLCTVHKTEQEALACSSGTRCLVAQVPKTKPLEIVGTYLGPQNSCNEYKKLVHATVDAILKRILVDPLLSEYSILILTSIQERLVANDLLMAILKRILSIRPRLRLVLASHGGDVPAIFSFYRKFKVPDNCELQALSHIRVASPGSYQELFLSNPCCNYLDATVSTVGSICKCEPNGNVLVLVPDYTHGKVLQEYLSRSNDVKITFVLQEPPRVTCGEQNSKTERTAGEQRNTTSGRKVYIWYNLEHSRGLEDIKYLVDPCLVVHANGGITVCTRNEAIARAAICKDPAGTSKCFRLLPESVFSNDGFMIPSRRVKCGVQDLAWAILLIGSLGIDKLSNFDFVSRPSIDQLTKAMHLLYQLQVMDAQGNLIYPIANFMAEVGGSMLTGAFLFKSTETGCSREALIICAMMQVADEIFKGGSTPMHAEQLEAAKLSFAAQQGDLLSYFNVYQLAQFYKDEDPKWLSRLVDLPDTQYPGT</sequence>
<evidence type="ECO:0000259" key="5">
    <source>
        <dbReference type="SMART" id="SM00847"/>
    </source>
</evidence>
<dbReference type="GO" id="GO:0005524">
    <property type="term" value="F:ATP binding"/>
    <property type="evidence" value="ECO:0007669"/>
    <property type="project" value="UniProtKB-KW"/>
</dbReference>
<dbReference type="SUPFAM" id="SSF52540">
    <property type="entry name" value="P-loop containing nucleoside triphosphate hydrolases"/>
    <property type="match status" value="1"/>
</dbReference>
<dbReference type="EMBL" id="JALLKP010000001">
    <property type="protein sequence ID" value="KAK2197088.1"/>
    <property type="molecule type" value="Genomic_DNA"/>
</dbReference>
<dbReference type="InterPro" id="IPR007502">
    <property type="entry name" value="Helicase-assoc_dom"/>
</dbReference>
<dbReference type="Proteomes" id="UP001214638">
    <property type="component" value="Unassembled WGS sequence"/>
</dbReference>
<dbReference type="GO" id="GO:0004386">
    <property type="term" value="F:helicase activity"/>
    <property type="evidence" value="ECO:0007669"/>
    <property type="project" value="UniProtKB-KW"/>
</dbReference>
<dbReference type="RefSeq" id="XP_067803930.1">
    <property type="nucleotide sequence ID" value="XM_067945139.1"/>
</dbReference>
<dbReference type="GO" id="GO:0016787">
    <property type="term" value="F:hydrolase activity"/>
    <property type="evidence" value="ECO:0007669"/>
    <property type="project" value="UniProtKB-KW"/>
</dbReference>
<proteinExistence type="predicted"/>
<accession>A0AAD9PLM6</accession>
<evidence type="ECO:0000256" key="2">
    <source>
        <dbReference type="ARBA" id="ARBA00022801"/>
    </source>
</evidence>
<dbReference type="KEGG" id="bdw:94334383"/>
<keyword evidence="1" id="KW-0547">Nucleotide-binding</keyword>
<dbReference type="SMART" id="SM00847">
    <property type="entry name" value="HA2"/>
    <property type="match status" value="1"/>
</dbReference>
<feature type="domain" description="Helicase-associated" evidence="5">
    <location>
        <begin position="409"/>
        <end position="503"/>
    </location>
</feature>
<reference evidence="6" key="1">
    <citation type="journal article" date="2023" name="Nat. Microbiol.">
        <title>Babesia duncani multi-omics identifies virulence factors and drug targets.</title>
        <authorList>
            <person name="Singh P."/>
            <person name="Lonardi S."/>
            <person name="Liang Q."/>
            <person name="Vydyam P."/>
            <person name="Khabirova E."/>
            <person name="Fang T."/>
            <person name="Gihaz S."/>
            <person name="Thekkiniath J."/>
            <person name="Munshi M."/>
            <person name="Abel S."/>
            <person name="Ciampossin L."/>
            <person name="Batugedara G."/>
            <person name="Gupta M."/>
            <person name="Lu X.M."/>
            <person name="Lenz T."/>
            <person name="Chakravarty S."/>
            <person name="Cornillot E."/>
            <person name="Hu Y."/>
            <person name="Ma W."/>
            <person name="Gonzalez L.M."/>
            <person name="Sanchez S."/>
            <person name="Estrada K."/>
            <person name="Sanchez-Flores A."/>
            <person name="Montero E."/>
            <person name="Harb O.S."/>
            <person name="Le Roch K.G."/>
            <person name="Mamoun C.B."/>
        </authorList>
    </citation>
    <scope>NUCLEOTIDE SEQUENCE</scope>
    <source>
        <strain evidence="6">WA1</strain>
    </source>
</reference>
<keyword evidence="3 6" id="KW-0347">Helicase</keyword>
<keyword evidence="2 6" id="KW-0378">Hydrolase</keyword>
<evidence type="ECO:0000256" key="1">
    <source>
        <dbReference type="ARBA" id="ARBA00022741"/>
    </source>
</evidence>
<dbReference type="PANTHER" id="PTHR18934">
    <property type="entry name" value="ATP-DEPENDENT RNA HELICASE"/>
    <property type="match status" value="1"/>
</dbReference>
<evidence type="ECO:0000313" key="7">
    <source>
        <dbReference type="Proteomes" id="UP001214638"/>
    </source>
</evidence>
<organism evidence="6 7">
    <name type="scientific">Babesia duncani</name>
    <dbReference type="NCBI Taxonomy" id="323732"/>
    <lineage>
        <taxon>Eukaryota</taxon>
        <taxon>Sar</taxon>
        <taxon>Alveolata</taxon>
        <taxon>Apicomplexa</taxon>
        <taxon>Aconoidasida</taxon>
        <taxon>Piroplasmida</taxon>
        <taxon>Babesiidae</taxon>
        <taxon>Babesia</taxon>
    </lineage>
</organism>
<dbReference type="GeneID" id="94334383"/>
<dbReference type="Gene3D" id="3.40.50.300">
    <property type="entry name" value="P-loop containing nucleotide triphosphate hydrolases"/>
    <property type="match status" value="2"/>
</dbReference>
<dbReference type="AlphaFoldDB" id="A0AAD9PLM6"/>
<evidence type="ECO:0000313" key="6">
    <source>
        <dbReference type="EMBL" id="KAK2197088.1"/>
    </source>
</evidence>
<name>A0AAD9PLM6_9APIC</name>
<keyword evidence="4" id="KW-0067">ATP-binding</keyword>
<gene>
    <name evidence="6" type="ORF">BdWA1_000085</name>
</gene>
<evidence type="ECO:0000256" key="3">
    <source>
        <dbReference type="ARBA" id="ARBA00022806"/>
    </source>
</evidence>
<protein>
    <submittedName>
        <fullName evidence="6">Bifunctional Helicase-associated domain/P-loop containing nucleoside triphosphate hydrolase</fullName>
    </submittedName>
</protein>
<dbReference type="PANTHER" id="PTHR18934:SF99">
    <property type="entry name" value="ATP-DEPENDENT RNA HELICASE DHX37-RELATED"/>
    <property type="match status" value="1"/>
</dbReference>
<comment type="caution">
    <text evidence="6">The sequence shown here is derived from an EMBL/GenBank/DDBJ whole genome shotgun (WGS) entry which is preliminary data.</text>
</comment>
<evidence type="ECO:0000256" key="4">
    <source>
        <dbReference type="ARBA" id="ARBA00022840"/>
    </source>
</evidence>
<dbReference type="Gene3D" id="1.20.120.1080">
    <property type="match status" value="1"/>
</dbReference>